<comment type="caution">
    <text evidence="1">The sequence shown here is derived from an EMBL/GenBank/DDBJ whole genome shotgun (WGS) entry which is preliminary data.</text>
</comment>
<dbReference type="RefSeq" id="WP_186867345.1">
    <property type="nucleotide sequence ID" value="NZ_JACOPH010000009.1"/>
</dbReference>
<accession>A0A923RTI3</accession>
<dbReference type="EMBL" id="JACOPH010000009">
    <property type="protein sequence ID" value="MBC5714712.1"/>
    <property type="molecule type" value="Genomic_DNA"/>
</dbReference>
<gene>
    <name evidence="1" type="ORF">H8S17_10975</name>
</gene>
<name>A0A923RTI3_9FIRM</name>
<dbReference type="Pfam" id="PF05973">
    <property type="entry name" value="Gp49"/>
    <property type="match status" value="1"/>
</dbReference>
<protein>
    <submittedName>
        <fullName evidence="1">Type II toxin-antitoxin system RelE/ParE family toxin</fullName>
    </submittedName>
</protein>
<sequence length="116" mass="13652">MSEFKAEFYENGDEIPVKEFLDSLDDKMRAKFSMEIKLLEEKGNQLREPYSKPLGDGIFELRAKVGTDISRVLYFFYYQGRIILTHGFVKKAQKTPPSEIEKAKKYRKDFIERNGE</sequence>
<evidence type="ECO:0000313" key="1">
    <source>
        <dbReference type="EMBL" id="MBC5714712.1"/>
    </source>
</evidence>
<dbReference type="Proteomes" id="UP000606720">
    <property type="component" value="Unassembled WGS sequence"/>
</dbReference>
<proteinExistence type="predicted"/>
<keyword evidence="2" id="KW-1185">Reference proteome</keyword>
<organism evidence="1 2">
    <name type="scientific">Roseburia zhanii</name>
    <dbReference type="NCBI Taxonomy" id="2763064"/>
    <lineage>
        <taxon>Bacteria</taxon>
        <taxon>Bacillati</taxon>
        <taxon>Bacillota</taxon>
        <taxon>Clostridia</taxon>
        <taxon>Lachnospirales</taxon>
        <taxon>Lachnospiraceae</taxon>
        <taxon>Roseburia</taxon>
    </lineage>
</organism>
<dbReference type="InterPro" id="IPR009241">
    <property type="entry name" value="HigB-like"/>
</dbReference>
<dbReference type="AlphaFoldDB" id="A0A923RTI3"/>
<reference evidence="1" key="1">
    <citation type="submission" date="2020-08" db="EMBL/GenBank/DDBJ databases">
        <title>Genome public.</title>
        <authorList>
            <person name="Liu C."/>
            <person name="Sun Q."/>
        </authorList>
    </citation>
    <scope>NUCLEOTIDE SEQUENCE</scope>
    <source>
        <strain evidence="1">BX1005</strain>
    </source>
</reference>
<evidence type="ECO:0000313" key="2">
    <source>
        <dbReference type="Proteomes" id="UP000606720"/>
    </source>
</evidence>